<gene>
    <name evidence="5" type="primary">adk</name>
    <name evidence="8" type="ORF">D1114_19005</name>
</gene>
<dbReference type="NCBIfam" id="NF001381">
    <property type="entry name" value="PRK00279.1-3"/>
    <property type="match status" value="1"/>
</dbReference>
<dbReference type="SUPFAM" id="SSF52540">
    <property type="entry name" value="P-loop containing nucleoside triphosphate hydrolases"/>
    <property type="match status" value="1"/>
</dbReference>
<comment type="catalytic activity">
    <reaction evidence="5 7">
        <text>AMP + ATP = 2 ADP</text>
        <dbReference type="Rhea" id="RHEA:12973"/>
        <dbReference type="ChEBI" id="CHEBI:30616"/>
        <dbReference type="ChEBI" id="CHEBI:456215"/>
        <dbReference type="ChEBI" id="CHEBI:456216"/>
        <dbReference type="EC" id="2.7.4.3"/>
    </reaction>
</comment>
<dbReference type="PROSITE" id="PS00113">
    <property type="entry name" value="ADENYLATE_KINASE"/>
    <property type="match status" value="1"/>
</dbReference>
<comment type="domain">
    <text evidence="5">Consists of three domains, a large central CORE domain and two small peripheral domains, NMPbind and LID, which undergo movements during catalysis. The LID domain closes over the site of phosphoryl transfer upon ATP binding. Assembling and dissambling the active center during each catalytic cycle provides an effective means to prevent ATP hydrolysis.</text>
</comment>
<comment type="pathway">
    <text evidence="5">Purine metabolism; AMP biosynthesis via salvage pathway; AMP from ADP: step 1/1.</text>
</comment>
<evidence type="ECO:0000256" key="5">
    <source>
        <dbReference type="HAMAP-Rule" id="MF_00235"/>
    </source>
</evidence>
<evidence type="ECO:0000256" key="7">
    <source>
        <dbReference type="RuleBase" id="RU003331"/>
    </source>
</evidence>
<dbReference type="Proteomes" id="UP000266305">
    <property type="component" value="Unassembled WGS sequence"/>
</dbReference>
<protein>
    <recommendedName>
        <fullName evidence="5 7">Adenylate kinase</fullName>
        <shortName evidence="5">AK</shortName>
        <ecNumber evidence="5 7">2.7.4.3</ecNumber>
    </recommendedName>
    <alternativeName>
        <fullName evidence="5">ATP-AMP transphosphorylase</fullName>
    </alternativeName>
    <alternativeName>
        <fullName evidence="5">ATP:AMP phosphotransferase</fullName>
    </alternativeName>
    <alternativeName>
        <fullName evidence="5">Adenylate monophosphate kinase</fullName>
    </alternativeName>
</protein>
<feature type="binding site" evidence="5">
    <location>
        <begin position="85"/>
        <end position="88"/>
    </location>
    <ligand>
        <name>AMP</name>
        <dbReference type="ChEBI" id="CHEBI:456215"/>
    </ligand>
</feature>
<dbReference type="PRINTS" id="PR00094">
    <property type="entry name" value="ADENYLTKNASE"/>
</dbReference>
<dbReference type="NCBIfam" id="TIGR01351">
    <property type="entry name" value="adk"/>
    <property type="match status" value="1"/>
</dbReference>
<keyword evidence="3 5" id="KW-0547">Nucleotide-binding</keyword>
<dbReference type="Gene3D" id="3.40.50.300">
    <property type="entry name" value="P-loop containing nucleotide triphosphate hydrolases"/>
    <property type="match status" value="1"/>
</dbReference>
<proteinExistence type="inferred from homology"/>
<dbReference type="EC" id="2.7.4.3" evidence="5 7"/>
<evidence type="ECO:0000256" key="6">
    <source>
        <dbReference type="RuleBase" id="RU003330"/>
    </source>
</evidence>
<dbReference type="InterPro" id="IPR033690">
    <property type="entry name" value="Adenylat_kinase_CS"/>
</dbReference>
<dbReference type="GO" id="GO:0004017">
    <property type="term" value="F:AMP kinase activity"/>
    <property type="evidence" value="ECO:0007669"/>
    <property type="project" value="UniProtKB-UniRule"/>
</dbReference>
<dbReference type="RefSeq" id="WP_119001090.1">
    <property type="nucleotide sequence ID" value="NZ_QWGP01000029.1"/>
</dbReference>
<feature type="binding site" evidence="5">
    <location>
        <position position="178"/>
    </location>
    <ligand>
        <name>ATP</name>
        <dbReference type="ChEBI" id="CHEBI:30616"/>
    </ligand>
</feature>
<evidence type="ECO:0000256" key="4">
    <source>
        <dbReference type="ARBA" id="ARBA00022777"/>
    </source>
</evidence>
<name>A0AAX1UGG6_CERSP</name>
<feature type="binding site" evidence="5">
    <location>
        <position position="36"/>
    </location>
    <ligand>
        <name>AMP</name>
        <dbReference type="ChEBI" id="CHEBI:456215"/>
    </ligand>
</feature>
<feature type="region of interest" description="NMP" evidence="5">
    <location>
        <begin position="30"/>
        <end position="59"/>
    </location>
</feature>
<feature type="binding site" evidence="5">
    <location>
        <begin position="57"/>
        <end position="59"/>
    </location>
    <ligand>
        <name>AMP</name>
        <dbReference type="ChEBI" id="CHEBI:456215"/>
    </ligand>
</feature>
<accession>A0AAX1UGG6</accession>
<comment type="caution">
    <text evidence="8">The sequence shown here is derived from an EMBL/GenBank/DDBJ whole genome shotgun (WGS) entry which is preliminary data.</text>
</comment>
<dbReference type="HAMAP" id="MF_00235">
    <property type="entry name" value="Adenylate_kinase_Adk"/>
    <property type="match status" value="1"/>
</dbReference>
<dbReference type="NCBIfam" id="NF011104">
    <property type="entry name" value="PRK14531.1"/>
    <property type="match status" value="1"/>
</dbReference>
<keyword evidence="4 5" id="KW-0418">Kinase</keyword>
<feature type="binding site" evidence="5">
    <location>
        <position position="31"/>
    </location>
    <ligand>
        <name>AMP</name>
        <dbReference type="ChEBI" id="CHEBI:456215"/>
    </ligand>
</feature>
<evidence type="ECO:0000313" key="9">
    <source>
        <dbReference type="Proteomes" id="UP000266305"/>
    </source>
</evidence>
<dbReference type="Pfam" id="PF00406">
    <property type="entry name" value="ADK"/>
    <property type="match status" value="1"/>
</dbReference>
<reference evidence="8 9" key="1">
    <citation type="submission" date="2018-08" db="EMBL/GenBank/DDBJ databases">
        <title>Draft genome sequence of Rhodobacter sphaeroides FY.</title>
        <authorList>
            <person name="Rayyan A."/>
            <person name="Meyer T.E."/>
            <person name="Kyndt J.A."/>
        </authorList>
    </citation>
    <scope>NUCLEOTIDE SEQUENCE [LARGE SCALE GENOMIC DNA]</scope>
    <source>
        <strain evidence="8 9">FY</strain>
    </source>
</reference>
<evidence type="ECO:0000256" key="1">
    <source>
        <dbReference type="ARBA" id="ARBA00022679"/>
    </source>
</evidence>
<organism evidence="8 9">
    <name type="scientific">Cereibacter sphaeroides</name>
    <name type="common">Rhodobacter sphaeroides</name>
    <dbReference type="NCBI Taxonomy" id="1063"/>
    <lineage>
        <taxon>Bacteria</taxon>
        <taxon>Pseudomonadati</taxon>
        <taxon>Pseudomonadota</taxon>
        <taxon>Alphaproteobacteria</taxon>
        <taxon>Rhodobacterales</taxon>
        <taxon>Paracoccaceae</taxon>
        <taxon>Cereibacter</taxon>
    </lineage>
</organism>
<keyword evidence="5" id="KW-0963">Cytoplasm</keyword>
<keyword evidence="2 5" id="KW-0545">Nucleotide biosynthesis</keyword>
<comment type="subcellular location">
    <subcellularLocation>
        <location evidence="5 7">Cytoplasm</location>
    </subcellularLocation>
</comment>
<dbReference type="PANTHER" id="PTHR23359">
    <property type="entry name" value="NUCLEOTIDE KINASE"/>
    <property type="match status" value="1"/>
</dbReference>
<evidence type="ECO:0000256" key="2">
    <source>
        <dbReference type="ARBA" id="ARBA00022727"/>
    </source>
</evidence>
<dbReference type="NCBIfam" id="NF011100">
    <property type="entry name" value="PRK14527.1"/>
    <property type="match status" value="1"/>
</dbReference>
<comment type="function">
    <text evidence="5">Catalyzes the reversible transfer of the terminal phosphate group between ATP and AMP. Plays an important role in cellular energy homeostasis and in adenine nucleotide metabolism.</text>
</comment>
<dbReference type="GO" id="GO:0044209">
    <property type="term" value="P:AMP salvage"/>
    <property type="evidence" value="ECO:0007669"/>
    <property type="project" value="UniProtKB-UniRule"/>
</dbReference>
<feature type="binding site" evidence="5">
    <location>
        <position position="92"/>
    </location>
    <ligand>
        <name>AMP</name>
        <dbReference type="ChEBI" id="CHEBI:456215"/>
    </ligand>
</feature>
<keyword evidence="1 5" id="KW-0808">Transferase</keyword>
<comment type="similarity">
    <text evidence="5 6">Belongs to the adenylate kinase family.</text>
</comment>
<dbReference type="InterPro" id="IPR006259">
    <property type="entry name" value="Adenyl_kin_sub"/>
</dbReference>
<dbReference type="InterPro" id="IPR027417">
    <property type="entry name" value="P-loop_NTPase"/>
</dbReference>
<feature type="binding site" evidence="5">
    <location>
        <begin position="10"/>
        <end position="15"/>
    </location>
    <ligand>
        <name>ATP</name>
        <dbReference type="ChEBI" id="CHEBI:30616"/>
    </ligand>
</feature>
<evidence type="ECO:0000256" key="3">
    <source>
        <dbReference type="ARBA" id="ARBA00022741"/>
    </source>
</evidence>
<feature type="binding site" evidence="5">
    <location>
        <position position="150"/>
    </location>
    <ligand>
        <name>AMP</name>
        <dbReference type="ChEBI" id="CHEBI:456215"/>
    </ligand>
</feature>
<dbReference type="AlphaFoldDB" id="A0AAX1UGG6"/>
<comment type="subunit">
    <text evidence="5 7">Monomer.</text>
</comment>
<dbReference type="EMBL" id="QWGP01000029">
    <property type="protein sequence ID" value="RHZ91808.1"/>
    <property type="molecule type" value="Genomic_DNA"/>
</dbReference>
<dbReference type="CDD" id="cd01428">
    <property type="entry name" value="ADK"/>
    <property type="match status" value="1"/>
</dbReference>
<dbReference type="NCBIfam" id="NF011105">
    <property type="entry name" value="PRK14532.1"/>
    <property type="match status" value="1"/>
</dbReference>
<dbReference type="GO" id="GO:0005737">
    <property type="term" value="C:cytoplasm"/>
    <property type="evidence" value="ECO:0007669"/>
    <property type="project" value="UniProtKB-SubCell"/>
</dbReference>
<dbReference type="InterPro" id="IPR000850">
    <property type="entry name" value="Adenylat/UMP-CMP_kin"/>
</dbReference>
<keyword evidence="5 7" id="KW-0067">ATP-binding</keyword>
<comment type="caution">
    <text evidence="5">Lacks conserved residue(s) required for the propagation of feature annotation.</text>
</comment>
<evidence type="ECO:0000313" key="8">
    <source>
        <dbReference type="EMBL" id="RHZ91808.1"/>
    </source>
</evidence>
<feature type="binding site" evidence="5">
    <location>
        <position position="139"/>
    </location>
    <ligand>
        <name>AMP</name>
        <dbReference type="ChEBI" id="CHEBI:456215"/>
    </ligand>
</feature>
<feature type="binding site" evidence="5">
    <location>
        <position position="127"/>
    </location>
    <ligand>
        <name>ATP</name>
        <dbReference type="ChEBI" id="CHEBI:30616"/>
    </ligand>
</feature>
<dbReference type="GO" id="GO:0005524">
    <property type="term" value="F:ATP binding"/>
    <property type="evidence" value="ECO:0007669"/>
    <property type="project" value="UniProtKB-UniRule"/>
</dbReference>
<sequence>MRLIVFGPPGAGKGTQAQRLAERHSIPQLSTGDMLRAAVTEGTETGRRIKAIMDRGELVPDDVVNQMVSDRIDQEDCRKGFILDGFPRTVAQAESLTAMLEQRGIKLDAVIELKVDQAALIERMEKRVTDTLAAGGTARSDDNREVFVRRLDAYRDKTEPLLDYYRRRNELIRVDGMQGIDDVACEIEDVLTRRSSGSRR</sequence>